<feature type="region of interest" description="Disordered" evidence="1">
    <location>
        <begin position="309"/>
        <end position="391"/>
    </location>
</feature>
<dbReference type="FunFam" id="3.40.50.1470:FF:000001">
    <property type="entry name" value="Peptidyl-tRNA hydrolase"/>
    <property type="match status" value="1"/>
</dbReference>
<dbReference type="InterPro" id="IPR001328">
    <property type="entry name" value="Pept_tRNA_hydro"/>
</dbReference>
<dbReference type="EMBL" id="CM018043">
    <property type="protein sequence ID" value="KAA8530588.1"/>
    <property type="molecule type" value="Genomic_DNA"/>
</dbReference>
<dbReference type="InterPro" id="IPR036416">
    <property type="entry name" value="Pept_tRNA_hydro_sf"/>
</dbReference>
<dbReference type="OrthoDB" id="1711136at2759"/>
<dbReference type="PANTHER" id="PTHR17224">
    <property type="entry name" value="PEPTIDYL-TRNA HYDROLASE"/>
    <property type="match status" value="1"/>
</dbReference>
<dbReference type="GO" id="GO:0004045">
    <property type="term" value="F:peptidyl-tRNA hydrolase activity"/>
    <property type="evidence" value="ECO:0007669"/>
    <property type="project" value="InterPro"/>
</dbReference>
<dbReference type="Pfam" id="PF01195">
    <property type="entry name" value="Pept_tRNA_hydro"/>
    <property type="match status" value="1"/>
</dbReference>
<evidence type="ECO:0000313" key="3">
    <source>
        <dbReference type="Proteomes" id="UP000325577"/>
    </source>
</evidence>
<dbReference type="PROSITE" id="PS01196">
    <property type="entry name" value="PEPT_TRNA_HYDROL_2"/>
    <property type="match status" value="1"/>
</dbReference>
<dbReference type="SUPFAM" id="SSF53178">
    <property type="entry name" value="Peptidyl-tRNA hydrolase-like"/>
    <property type="match status" value="1"/>
</dbReference>
<reference evidence="2 3" key="1">
    <citation type="submission" date="2019-09" db="EMBL/GenBank/DDBJ databases">
        <title>A chromosome-level genome assembly of the Chinese tupelo Nyssa sinensis.</title>
        <authorList>
            <person name="Yang X."/>
            <person name="Kang M."/>
            <person name="Yang Y."/>
            <person name="Xiong H."/>
            <person name="Wang M."/>
            <person name="Zhang Z."/>
            <person name="Wang Z."/>
            <person name="Wu H."/>
            <person name="Ma T."/>
            <person name="Liu J."/>
            <person name="Xi Z."/>
        </authorList>
    </citation>
    <scope>NUCLEOTIDE SEQUENCE [LARGE SCALE GENOMIC DNA]</scope>
    <source>
        <strain evidence="2">J267</strain>
        <tissue evidence="2">Leaf</tissue>
    </source>
</reference>
<evidence type="ECO:0000256" key="1">
    <source>
        <dbReference type="SAM" id="MobiDB-lite"/>
    </source>
</evidence>
<dbReference type="AlphaFoldDB" id="A0A5J5AK45"/>
<gene>
    <name evidence="2" type="ORF">F0562_005297</name>
</gene>
<dbReference type="PANTHER" id="PTHR17224:SF3">
    <property type="entry name" value="CHLOROPLASTIC GROUP IIB INTRON SPLICING FACILITATOR CRS2-B, CHLOROPLASTIC"/>
    <property type="match status" value="1"/>
</dbReference>
<keyword evidence="3" id="KW-1185">Reference proteome</keyword>
<dbReference type="PROSITE" id="PS01195">
    <property type="entry name" value="PEPT_TRNA_HYDROL_1"/>
    <property type="match status" value="1"/>
</dbReference>
<organism evidence="2 3">
    <name type="scientific">Nyssa sinensis</name>
    <dbReference type="NCBI Taxonomy" id="561372"/>
    <lineage>
        <taxon>Eukaryota</taxon>
        <taxon>Viridiplantae</taxon>
        <taxon>Streptophyta</taxon>
        <taxon>Embryophyta</taxon>
        <taxon>Tracheophyta</taxon>
        <taxon>Spermatophyta</taxon>
        <taxon>Magnoliopsida</taxon>
        <taxon>eudicotyledons</taxon>
        <taxon>Gunneridae</taxon>
        <taxon>Pentapetalae</taxon>
        <taxon>asterids</taxon>
        <taxon>Cornales</taxon>
        <taxon>Nyssaceae</taxon>
        <taxon>Nyssa</taxon>
    </lineage>
</organism>
<dbReference type="HAMAP" id="MF_00083">
    <property type="entry name" value="Pept_tRNA_hydro_bact"/>
    <property type="match status" value="1"/>
</dbReference>
<sequence>MATSDLLNELNKEGFKIDVDFEIKWLAITLLFCTVGLLLENKRRGAAEIIEQRRSQTTSERVRAGKVAQRFFCYFTLSNFKGSSRFSIDSIQITEPGQCYPNGVEVEYTPWLIVGLGNPGNKYHGTRHNVGFEMIDRISQEEGILLNTVQSKALIGIGSIGEVPVLLAKPQAYMNFSGESVGPLAAYYQVPLRHILLVYDEMSLPNGVLRLQPKGGHGHHNGVKSVMNHLDGCREFPRLCIGIGNPPGTMDMKAYLLQNFSSLERKQVDAALEQGVEAVRTLLTTESFVMERGPRYNAYAELRESKLRMKNTKQQRPQQPQEHELNLSPPKKQVKFQGSFPATPTTGRRGSSVLAQSVPDFSAALRKENRKPSSMLPPMMEKSKTPPAGSKNSKLYGVGAKLGGSKSANSGEKRCGGLMARKSYATVEELKGLSSAAAHAINGENRGGRSGRGIGKTVLGCRQY</sequence>
<accession>A0A5J5AK45</accession>
<protein>
    <submittedName>
        <fullName evidence="2">Uncharacterized protein</fullName>
    </submittedName>
</protein>
<proteinExistence type="inferred from homology"/>
<dbReference type="Gene3D" id="3.40.50.1470">
    <property type="entry name" value="Peptidyl-tRNA hydrolase"/>
    <property type="match status" value="1"/>
</dbReference>
<dbReference type="InterPro" id="IPR018171">
    <property type="entry name" value="Pept_tRNA_hydro_CS"/>
</dbReference>
<feature type="compositionally biased region" description="Polar residues" evidence="1">
    <location>
        <begin position="340"/>
        <end position="355"/>
    </location>
</feature>
<evidence type="ECO:0000313" key="2">
    <source>
        <dbReference type="EMBL" id="KAA8530588.1"/>
    </source>
</evidence>
<dbReference type="NCBIfam" id="TIGR00447">
    <property type="entry name" value="pth"/>
    <property type="match status" value="1"/>
</dbReference>
<name>A0A5J5AK45_9ASTE</name>
<dbReference type="Proteomes" id="UP000325577">
    <property type="component" value="Linkage Group LG2"/>
</dbReference>